<accession>A0A171PVL0</accession>
<dbReference type="RefSeq" id="YP_009701585.1">
    <property type="nucleotide sequence ID" value="NC_044938.1"/>
</dbReference>
<proteinExistence type="predicted"/>
<sequence length="187" mass="21074">MVSNARVSVFDYDGSPLVDNYSPKKSDVNPLDVGDVIGVHFDSGFDGVVGRAVDIRVKCEDGRVNYVYTNRIVPGGISCTSVASGREQHFKLHAVLGLTVVFTEEPSSCVSDEFGLTYIKYECMFTSDRSNMCTRVDSFDYMYRVPQNQYGRLLMRIDQDHNDVVHTPGVIRHTTYPEDVTEERRIV</sequence>
<evidence type="ECO:0000313" key="1">
    <source>
        <dbReference type="EMBL" id="AJP09085.1"/>
    </source>
</evidence>
<organism evidence="1 2">
    <name type="scientific">Heliothis virescens ascovirus 3f</name>
    <dbReference type="NCBI Taxonomy" id="328614"/>
    <lineage>
        <taxon>Viruses</taxon>
        <taxon>Varidnaviria</taxon>
        <taxon>Bamfordvirae</taxon>
        <taxon>Nucleocytoviricota</taxon>
        <taxon>Megaviricetes</taxon>
        <taxon>Pimascovirales</taxon>
        <taxon>Pimascovirales incertae sedis</taxon>
        <taxon>Ascoviridae</taxon>
        <taxon>Ascovirus</taxon>
        <taxon>Ascovirus hvav3a</taxon>
    </lineage>
</organism>
<dbReference type="GeneID" id="41900721"/>
<dbReference type="EMBL" id="KJ755191">
    <property type="protein sequence ID" value="AJP09085.1"/>
    <property type="molecule type" value="Genomic_DNA"/>
</dbReference>
<evidence type="ECO:0000313" key="2">
    <source>
        <dbReference type="Proteomes" id="UP000232922"/>
    </source>
</evidence>
<protein>
    <submittedName>
        <fullName evidence="1">Uncharacterized protein</fullName>
    </submittedName>
</protein>
<dbReference type="Proteomes" id="UP000232922">
    <property type="component" value="Genome"/>
</dbReference>
<dbReference type="KEGG" id="vg:41900721"/>
<reference evidence="2" key="1">
    <citation type="submission" date="2014-04" db="EMBL/GenBank/DDBJ databases">
        <authorList>
            <person name="Wei Y."/>
            <person name="Huang G."/>
            <person name="Cheng X."/>
        </authorList>
    </citation>
    <scope>NUCLEOTIDE SEQUENCE [LARGE SCALE GENOMIC DNA]</scope>
</reference>
<name>A0A171PVL0_9VIRU</name>